<evidence type="ECO:0000313" key="3">
    <source>
        <dbReference type="Proteomes" id="UP001221757"/>
    </source>
</evidence>
<feature type="region of interest" description="Disordered" evidence="1">
    <location>
        <begin position="153"/>
        <end position="232"/>
    </location>
</feature>
<gene>
    <name evidence="2" type="ORF">B0H17DRAFT_1249172</name>
</gene>
<dbReference type="EMBL" id="JARKIE010000002">
    <property type="protein sequence ID" value="KAJ7709556.1"/>
    <property type="molecule type" value="Genomic_DNA"/>
</dbReference>
<protein>
    <recommendedName>
        <fullName evidence="4">RNase III domain-containing protein</fullName>
    </recommendedName>
</protein>
<organism evidence="2 3">
    <name type="scientific">Mycena rosella</name>
    <name type="common">Pink bonnet</name>
    <name type="synonym">Agaricus rosellus</name>
    <dbReference type="NCBI Taxonomy" id="1033263"/>
    <lineage>
        <taxon>Eukaryota</taxon>
        <taxon>Fungi</taxon>
        <taxon>Dikarya</taxon>
        <taxon>Basidiomycota</taxon>
        <taxon>Agaricomycotina</taxon>
        <taxon>Agaricomycetes</taxon>
        <taxon>Agaricomycetidae</taxon>
        <taxon>Agaricales</taxon>
        <taxon>Marasmiineae</taxon>
        <taxon>Mycenaceae</taxon>
        <taxon>Mycena</taxon>
    </lineage>
</organism>
<dbReference type="AlphaFoldDB" id="A0AAD7H0P8"/>
<feature type="compositionally biased region" description="Polar residues" evidence="1">
    <location>
        <begin position="206"/>
        <end position="219"/>
    </location>
</feature>
<sequence length="232" mass="25662">MAPTHTRLDRLISDATYTPQAMVLPRAGLEMLNGDRDPETLNGLETTGDARVGYVLALIQEEYFPDILLADHKASLAQNISRCASELLSNADFQRLVRKLGIKVDDDAFHKGVGNAFEVLVEVAGRVRGHEVTSRWLEDLFVPLLRGMLLSARKRKTRRQKNNQGVGKENTQKKKGGTKGSTEERKRQRRGVKHSTVDVDVDVDENVQTPSISMVSSLPISLPASYTPPSTS</sequence>
<accession>A0AAD7H0P8</accession>
<dbReference type="Proteomes" id="UP001221757">
    <property type="component" value="Unassembled WGS sequence"/>
</dbReference>
<keyword evidence="3" id="KW-1185">Reference proteome</keyword>
<proteinExistence type="predicted"/>
<comment type="caution">
    <text evidence="2">The sequence shown here is derived from an EMBL/GenBank/DDBJ whole genome shotgun (WGS) entry which is preliminary data.</text>
</comment>
<evidence type="ECO:0008006" key="4">
    <source>
        <dbReference type="Google" id="ProtNLM"/>
    </source>
</evidence>
<evidence type="ECO:0000256" key="1">
    <source>
        <dbReference type="SAM" id="MobiDB-lite"/>
    </source>
</evidence>
<reference evidence="2" key="1">
    <citation type="submission" date="2023-03" db="EMBL/GenBank/DDBJ databases">
        <title>Massive genome expansion in bonnet fungi (Mycena s.s.) driven by repeated elements and novel gene families across ecological guilds.</title>
        <authorList>
            <consortium name="Lawrence Berkeley National Laboratory"/>
            <person name="Harder C.B."/>
            <person name="Miyauchi S."/>
            <person name="Viragh M."/>
            <person name="Kuo A."/>
            <person name="Thoen E."/>
            <person name="Andreopoulos B."/>
            <person name="Lu D."/>
            <person name="Skrede I."/>
            <person name="Drula E."/>
            <person name="Henrissat B."/>
            <person name="Morin E."/>
            <person name="Kohler A."/>
            <person name="Barry K."/>
            <person name="LaButti K."/>
            <person name="Morin E."/>
            <person name="Salamov A."/>
            <person name="Lipzen A."/>
            <person name="Mereny Z."/>
            <person name="Hegedus B."/>
            <person name="Baldrian P."/>
            <person name="Stursova M."/>
            <person name="Weitz H."/>
            <person name="Taylor A."/>
            <person name="Grigoriev I.V."/>
            <person name="Nagy L.G."/>
            <person name="Martin F."/>
            <person name="Kauserud H."/>
        </authorList>
    </citation>
    <scope>NUCLEOTIDE SEQUENCE</scope>
    <source>
        <strain evidence="2">CBHHK067</strain>
    </source>
</reference>
<name>A0AAD7H0P8_MYCRO</name>
<evidence type="ECO:0000313" key="2">
    <source>
        <dbReference type="EMBL" id="KAJ7709556.1"/>
    </source>
</evidence>